<reference evidence="2" key="1">
    <citation type="submission" date="2020-05" db="EMBL/GenBank/DDBJ databases">
        <authorList>
            <person name="Chiriac C."/>
            <person name="Salcher M."/>
            <person name="Ghai R."/>
            <person name="Kavagutti S V."/>
        </authorList>
    </citation>
    <scope>NUCLEOTIDE SEQUENCE</scope>
</reference>
<dbReference type="EMBL" id="LR796943">
    <property type="protein sequence ID" value="CAB4176912.1"/>
    <property type="molecule type" value="Genomic_DNA"/>
</dbReference>
<organism evidence="2">
    <name type="scientific">uncultured Caudovirales phage</name>
    <dbReference type="NCBI Taxonomy" id="2100421"/>
    <lineage>
        <taxon>Viruses</taxon>
        <taxon>Duplodnaviria</taxon>
        <taxon>Heunggongvirae</taxon>
        <taxon>Uroviricota</taxon>
        <taxon>Caudoviricetes</taxon>
        <taxon>Peduoviridae</taxon>
        <taxon>Maltschvirus</taxon>
        <taxon>Maltschvirus maltsch</taxon>
    </lineage>
</organism>
<proteinExistence type="predicted"/>
<evidence type="ECO:0000313" key="1">
    <source>
        <dbReference type="EMBL" id="CAB4176912.1"/>
    </source>
</evidence>
<sequence>MKTITDNQAEVGLHVFERAKLGKAPFRVVGYVEKSYQASPDSPKQPGGTCDYCGTAIYLQCLVRSSDGFEFKVGCDCVARTGDAGLIKSYKNNPQVRAARRAKAKAKDESVAAEWARVISMASTEEKLSRIFVQGRPWVPGDQVSLFEDLKRRWSFCGASGRKNLLKVLTHHLTQAEGR</sequence>
<name>A0A6J5SBF3_9CAUD</name>
<protein>
    <submittedName>
        <fullName evidence="2">Uncharacterized protein</fullName>
    </submittedName>
</protein>
<gene>
    <name evidence="2" type="ORF">UFOVP1425_84</name>
    <name evidence="3" type="ORF">UFOVP1672_62</name>
    <name evidence="1" type="ORF">UFOVP988_84</name>
</gene>
<dbReference type="EMBL" id="LR797536">
    <property type="protein sequence ID" value="CAB4223463.1"/>
    <property type="molecule type" value="Genomic_DNA"/>
</dbReference>
<accession>A0A6J5SBF3</accession>
<evidence type="ECO:0000313" key="2">
    <source>
        <dbReference type="EMBL" id="CAB4211101.1"/>
    </source>
</evidence>
<dbReference type="EMBL" id="LR797367">
    <property type="protein sequence ID" value="CAB4211101.1"/>
    <property type="molecule type" value="Genomic_DNA"/>
</dbReference>
<evidence type="ECO:0000313" key="3">
    <source>
        <dbReference type="EMBL" id="CAB4223463.1"/>
    </source>
</evidence>